<dbReference type="GO" id="GO:0000785">
    <property type="term" value="C:chromatin"/>
    <property type="evidence" value="ECO:0007669"/>
    <property type="project" value="TreeGrafter"/>
</dbReference>
<dbReference type="AlphaFoldDB" id="A0A3M6UJP0"/>
<keyword evidence="2" id="KW-0539">Nucleus</keyword>
<dbReference type="Pfam" id="PF00076">
    <property type="entry name" value="RRM_1"/>
    <property type="match status" value="2"/>
</dbReference>
<dbReference type="OrthoDB" id="5961786at2759"/>
<proteinExistence type="predicted"/>
<dbReference type="InterPro" id="IPR035979">
    <property type="entry name" value="RBD_domain_sf"/>
</dbReference>
<dbReference type="GO" id="GO:0005654">
    <property type="term" value="C:nucleoplasm"/>
    <property type="evidence" value="ECO:0007669"/>
    <property type="project" value="TreeGrafter"/>
</dbReference>
<name>A0A3M6UJP0_POCDA</name>
<comment type="subcellular location">
    <subcellularLocation>
        <location evidence="1">Nucleus</location>
    </subcellularLocation>
</comment>
<organism evidence="5 6">
    <name type="scientific">Pocillopora damicornis</name>
    <name type="common">Cauliflower coral</name>
    <name type="synonym">Millepora damicornis</name>
    <dbReference type="NCBI Taxonomy" id="46731"/>
    <lineage>
        <taxon>Eukaryota</taxon>
        <taxon>Metazoa</taxon>
        <taxon>Cnidaria</taxon>
        <taxon>Anthozoa</taxon>
        <taxon>Hexacorallia</taxon>
        <taxon>Scleractinia</taxon>
        <taxon>Astrocoeniina</taxon>
        <taxon>Pocilloporidae</taxon>
        <taxon>Pocillopora</taxon>
    </lineage>
</organism>
<reference evidence="5 6" key="1">
    <citation type="journal article" date="2018" name="Sci. Rep.">
        <title>Comparative analysis of the Pocillopora damicornis genome highlights role of immune system in coral evolution.</title>
        <authorList>
            <person name="Cunning R."/>
            <person name="Bay R.A."/>
            <person name="Gillette P."/>
            <person name="Baker A.C."/>
            <person name="Traylor-Knowles N."/>
        </authorList>
    </citation>
    <scope>NUCLEOTIDE SEQUENCE [LARGE SCALE GENOMIC DNA]</scope>
    <source>
        <strain evidence="5">RSMAS</strain>
        <tissue evidence="5">Whole animal</tissue>
    </source>
</reference>
<dbReference type="SMART" id="SM00360">
    <property type="entry name" value="RRM"/>
    <property type="match status" value="3"/>
</dbReference>
<dbReference type="EMBL" id="RCHS01001388">
    <property type="protein sequence ID" value="RMX53867.1"/>
    <property type="molecule type" value="Genomic_DNA"/>
</dbReference>
<keyword evidence="6" id="KW-1185">Reference proteome</keyword>
<evidence type="ECO:0000256" key="3">
    <source>
        <dbReference type="PROSITE-ProRule" id="PRU00176"/>
    </source>
</evidence>
<evidence type="ECO:0000259" key="4">
    <source>
        <dbReference type="PROSITE" id="PS50102"/>
    </source>
</evidence>
<dbReference type="Proteomes" id="UP000275408">
    <property type="component" value="Unassembled WGS sequence"/>
</dbReference>
<dbReference type="GO" id="GO:0003723">
    <property type="term" value="F:RNA binding"/>
    <property type="evidence" value="ECO:0007669"/>
    <property type="project" value="UniProtKB-UniRule"/>
</dbReference>
<accession>A0A3M6UJP0</accession>
<dbReference type="Gene3D" id="3.30.70.330">
    <property type="match status" value="4"/>
</dbReference>
<dbReference type="GO" id="GO:0010468">
    <property type="term" value="P:regulation of gene expression"/>
    <property type="evidence" value="ECO:0007669"/>
    <property type="project" value="TreeGrafter"/>
</dbReference>
<dbReference type="PANTHER" id="PTHR48033">
    <property type="entry name" value="RNA-BINDING (RRM/RBD/RNP MOTIFS) FAMILY PROTEIN"/>
    <property type="match status" value="1"/>
</dbReference>
<sequence length="411" mass="47549">MAAFYCAFPRRLLMKSFWRLSSSQKLFRSTLSFNLLTRIHGKAKFSRKAVGQSEATFEANGTNCSENVVSVSTNSSFVHPDKRTIFVGKLNPIATENSIKVYFAQFGEVEEVFLKNPKKFKQMWPYAYVQFKDVSSMEKVLSQRHLIHMRYVQVDAAYMKNSQNKICVCNVPQEMTTSELKAHFSHYGEIQDVKVVLMVNPRYCFIEFTTADAVLKALESPIHKIGESEVVVKKSIENAKKIHVKRRVCIHEVPEGLTLEHLKDYFAQFGRLAFIDMIFMRNHKLKRDMAILAFFNDEPVQVLEKNYLHIIKGEEVMVRRARSQDGNKERNVQIFVDKIPGCVKKGELTQYFEGFDDDVIHLSMKRWGGKENFQSAFVTFKKKYTVNKIMAKAEHSIGARQFIVKRFGWSA</sequence>
<evidence type="ECO:0000256" key="2">
    <source>
        <dbReference type="ARBA" id="ARBA00023242"/>
    </source>
</evidence>
<dbReference type="STRING" id="46731.A0A3M6UJP0"/>
<dbReference type="PANTHER" id="PTHR48033:SF10">
    <property type="entry name" value="RNA-BINDING PROTEIN SQUID"/>
    <property type="match status" value="1"/>
</dbReference>
<dbReference type="InterPro" id="IPR012677">
    <property type="entry name" value="Nucleotide-bd_a/b_plait_sf"/>
</dbReference>
<feature type="domain" description="RRM" evidence="4">
    <location>
        <begin position="164"/>
        <end position="245"/>
    </location>
</feature>
<evidence type="ECO:0000256" key="1">
    <source>
        <dbReference type="ARBA" id="ARBA00004123"/>
    </source>
</evidence>
<dbReference type="SUPFAM" id="SSF54928">
    <property type="entry name" value="RNA-binding domain, RBD"/>
    <property type="match status" value="3"/>
</dbReference>
<dbReference type="PROSITE" id="PS50102">
    <property type="entry name" value="RRM"/>
    <property type="match status" value="3"/>
</dbReference>
<evidence type="ECO:0000313" key="5">
    <source>
        <dbReference type="EMBL" id="RMX53867.1"/>
    </source>
</evidence>
<keyword evidence="3" id="KW-0694">RNA-binding</keyword>
<comment type="caution">
    <text evidence="5">The sequence shown here is derived from an EMBL/GenBank/DDBJ whole genome shotgun (WGS) entry which is preliminary data.</text>
</comment>
<feature type="domain" description="RRM" evidence="4">
    <location>
        <begin position="246"/>
        <end position="323"/>
    </location>
</feature>
<protein>
    <recommendedName>
        <fullName evidence="4">RRM domain-containing protein</fullName>
    </recommendedName>
</protein>
<evidence type="ECO:0000313" key="6">
    <source>
        <dbReference type="Proteomes" id="UP000275408"/>
    </source>
</evidence>
<feature type="domain" description="RRM" evidence="4">
    <location>
        <begin position="83"/>
        <end position="159"/>
    </location>
</feature>
<gene>
    <name evidence="5" type="ORF">pdam_00018625</name>
</gene>
<dbReference type="InterPro" id="IPR000504">
    <property type="entry name" value="RRM_dom"/>
</dbReference>